<feature type="compositionally biased region" description="Polar residues" evidence="1">
    <location>
        <begin position="71"/>
        <end position="85"/>
    </location>
</feature>
<feature type="region of interest" description="Disordered" evidence="1">
    <location>
        <begin position="1"/>
        <end position="53"/>
    </location>
</feature>
<name>A0A836BNU5_9CHLO</name>
<feature type="region of interest" description="Disordered" evidence="1">
    <location>
        <begin position="122"/>
        <end position="142"/>
    </location>
</feature>
<accession>A0A836BNU5</accession>
<sequence>MSHTCLSKAISSPLDDEGPRSSLLSMSGVDDLECTVRGGKPRRATLSGPATRDSWPLFVLDSVAALRSSEDSFTSPPLRTLSSTLPRAHPADASPGGAKGEACPQDEPLSDALLVPSFRRLKEPQTKDNGSGSSSCSSPIRGLVNSGPPADVGFLDEIASHRPPWRGLSSPPAAVGGGCGGAPLHPVLVEVVKELAAMRAEMGLGLGTGPMGSAPAVQPLAPSCAGSEVGASALVGGELRKLNMPLARKVVNCSSAFVARSASPRPPSFKAWCSNSSALAAWSAAVGEGEAEAGAGQPRPLARPTGGASLRLATPAELARMEAAACGAGGAASQAHAGAGGGRSGGGSGSSPRGRSRGSGRGLSRLANSSNGGGRVSAARGHQQSGAASAWSS</sequence>
<organism evidence="2 3">
    <name type="scientific">Edaphochlamys debaryana</name>
    <dbReference type="NCBI Taxonomy" id="47281"/>
    <lineage>
        <taxon>Eukaryota</taxon>
        <taxon>Viridiplantae</taxon>
        <taxon>Chlorophyta</taxon>
        <taxon>core chlorophytes</taxon>
        <taxon>Chlorophyceae</taxon>
        <taxon>CS clade</taxon>
        <taxon>Chlamydomonadales</taxon>
        <taxon>Chlamydomonadales incertae sedis</taxon>
        <taxon>Edaphochlamys</taxon>
    </lineage>
</organism>
<reference evidence="2" key="1">
    <citation type="journal article" date="2020" name="bioRxiv">
        <title>Comparative genomics of Chlamydomonas.</title>
        <authorList>
            <person name="Craig R.J."/>
            <person name="Hasan A.R."/>
            <person name="Ness R.W."/>
            <person name="Keightley P.D."/>
        </authorList>
    </citation>
    <scope>NUCLEOTIDE SEQUENCE</scope>
    <source>
        <strain evidence="2">CCAP 11/70</strain>
    </source>
</reference>
<feature type="region of interest" description="Disordered" evidence="1">
    <location>
        <begin position="69"/>
        <end position="108"/>
    </location>
</feature>
<gene>
    <name evidence="2" type="ORF">HYH03_017941</name>
</gene>
<feature type="region of interest" description="Disordered" evidence="1">
    <location>
        <begin position="332"/>
        <end position="393"/>
    </location>
</feature>
<proteinExistence type="predicted"/>
<feature type="compositionally biased region" description="Gly residues" evidence="1">
    <location>
        <begin position="338"/>
        <end position="349"/>
    </location>
</feature>
<keyword evidence="3" id="KW-1185">Reference proteome</keyword>
<evidence type="ECO:0000313" key="2">
    <source>
        <dbReference type="EMBL" id="KAG2483207.1"/>
    </source>
</evidence>
<feature type="compositionally biased region" description="Polar residues" evidence="1">
    <location>
        <begin position="382"/>
        <end position="393"/>
    </location>
</feature>
<protein>
    <submittedName>
        <fullName evidence="2">Uncharacterized protein</fullName>
    </submittedName>
</protein>
<comment type="caution">
    <text evidence="2">The sequence shown here is derived from an EMBL/GenBank/DDBJ whole genome shotgun (WGS) entry which is preliminary data.</text>
</comment>
<dbReference type="AlphaFoldDB" id="A0A836BNU5"/>
<evidence type="ECO:0000256" key="1">
    <source>
        <dbReference type="SAM" id="MobiDB-lite"/>
    </source>
</evidence>
<dbReference type="EMBL" id="JAEHOE010000186">
    <property type="protein sequence ID" value="KAG2483207.1"/>
    <property type="molecule type" value="Genomic_DNA"/>
</dbReference>
<dbReference type="Proteomes" id="UP000612055">
    <property type="component" value="Unassembled WGS sequence"/>
</dbReference>
<evidence type="ECO:0000313" key="3">
    <source>
        <dbReference type="Proteomes" id="UP000612055"/>
    </source>
</evidence>